<keyword evidence="2" id="KW-0479">Metal-binding</keyword>
<evidence type="ECO:0000256" key="3">
    <source>
        <dbReference type="SAM" id="Phobius"/>
    </source>
</evidence>
<gene>
    <name evidence="7" type="primary">Aste57867_7580</name>
    <name evidence="6" type="synonym">Aste57867_1612</name>
    <name evidence="5" type="ORF">As57867_001610</name>
    <name evidence="4" type="ORF">As57867_007553</name>
    <name evidence="6" type="ORF">ASTE57867_1612</name>
    <name evidence="7" type="ORF">ASTE57867_7580</name>
</gene>
<feature type="transmembrane region" description="Helical" evidence="3">
    <location>
        <begin position="15"/>
        <end position="34"/>
    </location>
</feature>
<dbReference type="InterPro" id="IPR036396">
    <property type="entry name" value="Cyt_P450_sf"/>
</dbReference>
<keyword evidence="8" id="KW-1185">Reference proteome</keyword>
<reference evidence="7 8" key="1">
    <citation type="submission" date="2019-03" db="EMBL/GenBank/DDBJ databases">
        <authorList>
            <person name="Gaulin E."/>
            <person name="Dumas B."/>
        </authorList>
    </citation>
    <scope>NUCLEOTIDE SEQUENCE [LARGE SCALE GENOMIC DNA]</scope>
    <source>
        <strain evidence="7">CBS 568.67</strain>
    </source>
</reference>
<evidence type="ECO:0000313" key="6">
    <source>
        <dbReference type="EMBL" id="VFT78825.1"/>
    </source>
</evidence>
<dbReference type="EMBL" id="CAADRA010004150">
    <property type="protein sequence ID" value="VFT84488.1"/>
    <property type="molecule type" value="Genomic_DNA"/>
</dbReference>
<dbReference type="PRINTS" id="PR00385">
    <property type="entry name" value="P450"/>
</dbReference>
<dbReference type="PANTHER" id="PTHR24305:SF166">
    <property type="entry name" value="CYTOCHROME P450 12A4, MITOCHONDRIAL-RELATED"/>
    <property type="match status" value="1"/>
</dbReference>
<keyword evidence="3" id="KW-0472">Membrane</keyword>
<proteinExistence type="inferred from homology"/>
<dbReference type="GO" id="GO:0020037">
    <property type="term" value="F:heme binding"/>
    <property type="evidence" value="ECO:0007669"/>
    <property type="project" value="InterPro"/>
</dbReference>
<dbReference type="GO" id="GO:0004497">
    <property type="term" value="F:monooxygenase activity"/>
    <property type="evidence" value="ECO:0007669"/>
    <property type="project" value="InterPro"/>
</dbReference>
<dbReference type="PANTHER" id="PTHR24305">
    <property type="entry name" value="CYTOCHROME P450"/>
    <property type="match status" value="1"/>
</dbReference>
<evidence type="ECO:0000313" key="4">
    <source>
        <dbReference type="EMBL" id="KAF0703660.1"/>
    </source>
</evidence>
<name>A0A485KIL7_9STRA</name>
<dbReference type="PRINTS" id="PR00463">
    <property type="entry name" value="EP450I"/>
</dbReference>
<comment type="cofactor">
    <cofactor evidence="2">
        <name>heme</name>
        <dbReference type="ChEBI" id="CHEBI:30413"/>
    </cofactor>
</comment>
<keyword evidence="3" id="KW-1133">Transmembrane helix</keyword>
<dbReference type="SUPFAM" id="SSF48264">
    <property type="entry name" value="Cytochrome P450"/>
    <property type="match status" value="1"/>
</dbReference>
<dbReference type="InterPro" id="IPR050121">
    <property type="entry name" value="Cytochrome_P450_monoxygenase"/>
</dbReference>
<dbReference type="GO" id="GO:0016705">
    <property type="term" value="F:oxidoreductase activity, acting on paired donors, with incorporation or reduction of molecular oxygen"/>
    <property type="evidence" value="ECO:0007669"/>
    <property type="project" value="InterPro"/>
</dbReference>
<reference evidence="4" key="2">
    <citation type="submission" date="2019-06" db="EMBL/GenBank/DDBJ databases">
        <title>Genomics analysis of Aphanomyces spp. identifies a new class of oomycete effector associated with host adaptation.</title>
        <authorList>
            <person name="Gaulin E."/>
        </authorList>
    </citation>
    <scope>NUCLEOTIDE SEQUENCE</scope>
    <source>
        <strain evidence="4">CBS 578.67</strain>
    </source>
</reference>
<evidence type="ECO:0000256" key="1">
    <source>
        <dbReference type="ARBA" id="ARBA00010617"/>
    </source>
</evidence>
<evidence type="ECO:0000256" key="2">
    <source>
        <dbReference type="PIRSR" id="PIRSR602401-1"/>
    </source>
</evidence>
<feature type="binding site" description="axial binding residue" evidence="2">
    <location>
        <position position="457"/>
    </location>
    <ligand>
        <name>heme</name>
        <dbReference type="ChEBI" id="CHEBI:30413"/>
    </ligand>
    <ligandPart>
        <name>Fe</name>
        <dbReference type="ChEBI" id="CHEBI:18248"/>
    </ligandPart>
</feature>
<evidence type="ECO:0000313" key="5">
    <source>
        <dbReference type="EMBL" id="KAF0718566.1"/>
    </source>
</evidence>
<dbReference type="Gene3D" id="1.10.630.10">
    <property type="entry name" value="Cytochrome P450"/>
    <property type="match status" value="1"/>
</dbReference>
<dbReference type="EMBL" id="CAADRA010000139">
    <property type="protein sequence ID" value="VFT78825.1"/>
    <property type="molecule type" value="Genomic_DNA"/>
</dbReference>
<evidence type="ECO:0000313" key="7">
    <source>
        <dbReference type="EMBL" id="VFT84488.1"/>
    </source>
</evidence>
<keyword evidence="2" id="KW-0408">Iron</keyword>
<dbReference type="EMBL" id="VJMH01004138">
    <property type="protein sequence ID" value="KAF0703660.1"/>
    <property type="molecule type" value="Genomic_DNA"/>
</dbReference>
<sequence>MEWSPVGNLALPSGMAFAVSAICVLLSVLVILFWRQSYQLRCIPGPNPLHSVLGQSLDAFAGVATWSTTGTFPEPFLTYTMRYGGAYRMRELWYNVVHIADPVAIQHILLANAANYPRDGMVQHFLNDTLLGVGLLGMNGVQHSKTRKMLNPHFTTSQIKALLPIVNAQLQKTVARLAASVGDVDMGHVLKELTLGVIGLAAFGMDFETYSQAHTAYKAYQDPPSAFTLVGMVTVPGFLRLPLPELVRRRAMQAALKTTITDVIESKLAPSEDRRRPLDLLDGMLPHLTTKEAVAHTMTFLFAGHETSSSALAWVLATLTEHPQWAVSIQQEYRHVVAKHGSLAKWEAMQELATTLAVIQETMRLRPVVYTLIPRRPLRDDHVLLSDGTSMFIPQNTKLEFNVASIHRNPRYWTRPSAFLPERFLDDTAEYKADLALRGGRSHAFVYMPFSAGAASCIGYRFALAEMQMIVATLVSSFEFDLTTKADLGPAFNGVTLSPTKLNMSVRAVGAPKA</sequence>
<evidence type="ECO:0000313" key="8">
    <source>
        <dbReference type="Proteomes" id="UP000332933"/>
    </source>
</evidence>
<dbReference type="InterPro" id="IPR002401">
    <property type="entry name" value="Cyt_P450_E_grp-I"/>
</dbReference>
<dbReference type="OrthoDB" id="78396at2759"/>
<dbReference type="InterPro" id="IPR001128">
    <property type="entry name" value="Cyt_P450"/>
</dbReference>
<protein>
    <submittedName>
        <fullName evidence="6">Aste57867_1612 protein</fullName>
    </submittedName>
    <submittedName>
        <fullName evidence="7">Aste57867_7580 protein</fullName>
    </submittedName>
</protein>
<accession>A0A485KIL7</accession>
<organism evidence="7 8">
    <name type="scientific">Aphanomyces stellatus</name>
    <dbReference type="NCBI Taxonomy" id="120398"/>
    <lineage>
        <taxon>Eukaryota</taxon>
        <taxon>Sar</taxon>
        <taxon>Stramenopiles</taxon>
        <taxon>Oomycota</taxon>
        <taxon>Saprolegniomycetes</taxon>
        <taxon>Saprolegniales</taxon>
        <taxon>Verrucalvaceae</taxon>
        <taxon>Aphanomyces</taxon>
    </lineage>
</organism>
<dbReference type="EMBL" id="VJMH01000139">
    <property type="protein sequence ID" value="KAF0718566.1"/>
    <property type="molecule type" value="Genomic_DNA"/>
</dbReference>
<comment type="similarity">
    <text evidence="1">Belongs to the cytochrome P450 family.</text>
</comment>
<keyword evidence="3" id="KW-0812">Transmembrane</keyword>
<dbReference type="AlphaFoldDB" id="A0A485KIL7"/>
<dbReference type="Pfam" id="PF00067">
    <property type="entry name" value="p450"/>
    <property type="match status" value="1"/>
</dbReference>
<keyword evidence="2" id="KW-0349">Heme</keyword>
<dbReference type="GO" id="GO:0005506">
    <property type="term" value="F:iron ion binding"/>
    <property type="evidence" value="ECO:0007669"/>
    <property type="project" value="InterPro"/>
</dbReference>
<dbReference type="Proteomes" id="UP000332933">
    <property type="component" value="Unassembled WGS sequence"/>
</dbReference>